<evidence type="ECO:0000256" key="6">
    <source>
        <dbReference type="ARBA" id="ARBA00022777"/>
    </source>
</evidence>
<evidence type="ECO:0000256" key="10">
    <source>
        <dbReference type="ARBA" id="ARBA00023125"/>
    </source>
</evidence>
<dbReference type="Pfam" id="PF00512">
    <property type="entry name" value="HisKA"/>
    <property type="match status" value="1"/>
</dbReference>
<dbReference type="PANTHER" id="PTHR43547">
    <property type="entry name" value="TWO-COMPONENT HISTIDINE KINASE"/>
    <property type="match status" value="1"/>
</dbReference>
<dbReference type="Gene3D" id="3.40.50.2300">
    <property type="match status" value="1"/>
</dbReference>
<dbReference type="SMART" id="SM00388">
    <property type="entry name" value="HisKA"/>
    <property type="match status" value="1"/>
</dbReference>
<keyword evidence="14" id="KW-0732">Signal</keyword>
<keyword evidence="7" id="KW-0067">ATP-binding</keyword>
<dbReference type="SUPFAM" id="SSF52172">
    <property type="entry name" value="CheY-like"/>
    <property type="match status" value="1"/>
</dbReference>
<feature type="domain" description="Response regulatory" evidence="17">
    <location>
        <begin position="1092"/>
        <end position="1208"/>
    </location>
</feature>
<evidence type="ECO:0000259" key="15">
    <source>
        <dbReference type="PROSITE" id="PS01124"/>
    </source>
</evidence>
<keyword evidence="9" id="KW-0805">Transcription regulation</keyword>
<keyword evidence="13" id="KW-0472">Membrane</keyword>
<evidence type="ECO:0000256" key="7">
    <source>
        <dbReference type="ARBA" id="ARBA00022840"/>
    </source>
</evidence>
<feature type="signal peptide" evidence="14">
    <location>
        <begin position="1"/>
        <end position="20"/>
    </location>
</feature>
<dbReference type="InterPro" id="IPR036097">
    <property type="entry name" value="HisK_dim/P_sf"/>
</dbReference>
<dbReference type="FunFam" id="3.30.565.10:FF:000037">
    <property type="entry name" value="Hybrid sensor histidine kinase/response regulator"/>
    <property type="match status" value="1"/>
</dbReference>
<dbReference type="GO" id="GO:0005524">
    <property type="term" value="F:ATP binding"/>
    <property type="evidence" value="ECO:0007669"/>
    <property type="project" value="UniProtKB-KW"/>
</dbReference>
<evidence type="ECO:0000313" key="18">
    <source>
        <dbReference type="EMBL" id="MCR8874236.1"/>
    </source>
</evidence>
<evidence type="ECO:0000259" key="16">
    <source>
        <dbReference type="PROSITE" id="PS50109"/>
    </source>
</evidence>
<evidence type="ECO:0000256" key="8">
    <source>
        <dbReference type="ARBA" id="ARBA00023012"/>
    </source>
</evidence>
<reference evidence="18 19" key="1">
    <citation type="submission" date="2022-08" db="EMBL/GenBank/DDBJ databases">
        <authorList>
            <person name="Zeman M."/>
            <person name="Kubasova T."/>
        </authorList>
    </citation>
    <scope>NUCLEOTIDE SEQUENCE [LARGE SCALE GENOMIC DNA]</scope>
    <source>
        <strain evidence="18 19">ET62</strain>
    </source>
</reference>
<dbReference type="PROSITE" id="PS01124">
    <property type="entry name" value="HTH_ARAC_FAMILY_2"/>
    <property type="match status" value="1"/>
</dbReference>
<keyword evidence="3 12" id="KW-0597">Phosphoprotein</keyword>
<dbReference type="PROSITE" id="PS50110">
    <property type="entry name" value="RESPONSE_REGULATORY"/>
    <property type="match status" value="1"/>
</dbReference>
<dbReference type="Pfam" id="PF07494">
    <property type="entry name" value="Reg_prop"/>
    <property type="match status" value="3"/>
</dbReference>
<comment type="caution">
    <text evidence="18">The sequence shown here is derived from an EMBL/GenBank/DDBJ whole genome shotgun (WGS) entry which is preliminary data.</text>
</comment>
<dbReference type="InterPro" id="IPR011047">
    <property type="entry name" value="Quinoprotein_ADH-like_sf"/>
</dbReference>
<evidence type="ECO:0000256" key="14">
    <source>
        <dbReference type="SAM" id="SignalP"/>
    </source>
</evidence>
<proteinExistence type="predicted"/>
<dbReference type="PRINTS" id="PR00344">
    <property type="entry name" value="BCTRLSENSOR"/>
</dbReference>
<dbReference type="SMART" id="SM00448">
    <property type="entry name" value="REC"/>
    <property type="match status" value="1"/>
</dbReference>
<dbReference type="SMART" id="SM00342">
    <property type="entry name" value="HTH_ARAC"/>
    <property type="match status" value="1"/>
</dbReference>
<dbReference type="InterPro" id="IPR015943">
    <property type="entry name" value="WD40/YVTN_repeat-like_dom_sf"/>
</dbReference>
<dbReference type="GO" id="GO:0000155">
    <property type="term" value="F:phosphorelay sensor kinase activity"/>
    <property type="evidence" value="ECO:0007669"/>
    <property type="project" value="InterPro"/>
</dbReference>
<dbReference type="InterPro" id="IPR001789">
    <property type="entry name" value="Sig_transdc_resp-reg_receiver"/>
</dbReference>
<dbReference type="InterPro" id="IPR011123">
    <property type="entry name" value="Y_Y_Y"/>
</dbReference>
<gene>
    <name evidence="18" type="ORF">NW209_09455</name>
</gene>
<dbReference type="InterPro" id="IPR018062">
    <property type="entry name" value="HTH_AraC-typ_CS"/>
</dbReference>
<evidence type="ECO:0000259" key="17">
    <source>
        <dbReference type="PROSITE" id="PS50110"/>
    </source>
</evidence>
<dbReference type="GO" id="GO:0043565">
    <property type="term" value="F:sequence-specific DNA binding"/>
    <property type="evidence" value="ECO:0007669"/>
    <property type="project" value="InterPro"/>
</dbReference>
<protein>
    <recommendedName>
        <fullName evidence="2">histidine kinase</fullName>
        <ecNumber evidence="2">2.7.13.3</ecNumber>
    </recommendedName>
</protein>
<dbReference type="FunFam" id="1.10.287.130:FF:000034">
    <property type="entry name" value="Two-component system sensor histidine kinase/response regulator"/>
    <property type="match status" value="1"/>
</dbReference>
<dbReference type="SUPFAM" id="SSF50998">
    <property type="entry name" value="Quinoprotein alcohol dehydrogenase-like"/>
    <property type="match status" value="1"/>
</dbReference>
<evidence type="ECO:0000256" key="13">
    <source>
        <dbReference type="SAM" id="Phobius"/>
    </source>
</evidence>
<dbReference type="CDD" id="cd00075">
    <property type="entry name" value="HATPase"/>
    <property type="match status" value="1"/>
</dbReference>
<keyword evidence="13" id="KW-0812">Transmembrane</keyword>
<evidence type="ECO:0000256" key="5">
    <source>
        <dbReference type="ARBA" id="ARBA00022741"/>
    </source>
</evidence>
<dbReference type="Pfam" id="PF00072">
    <property type="entry name" value="Response_reg"/>
    <property type="match status" value="1"/>
</dbReference>
<feature type="domain" description="HTH araC/xylS-type" evidence="15">
    <location>
        <begin position="1243"/>
        <end position="1342"/>
    </location>
</feature>
<comment type="catalytic activity">
    <reaction evidence="1">
        <text>ATP + protein L-histidine = ADP + protein N-phospho-L-histidine.</text>
        <dbReference type="EC" id="2.7.13.3"/>
    </reaction>
</comment>
<dbReference type="Pfam" id="PF12833">
    <property type="entry name" value="HTH_18"/>
    <property type="match status" value="1"/>
</dbReference>
<evidence type="ECO:0000256" key="9">
    <source>
        <dbReference type="ARBA" id="ARBA00023015"/>
    </source>
</evidence>
<keyword evidence="13" id="KW-1133">Transmembrane helix</keyword>
<dbReference type="SUPFAM" id="SSF46689">
    <property type="entry name" value="Homeodomain-like"/>
    <property type="match status" value="2"/>
</dbReference>
<dbReference type="PANTHER" id="PTHR43547:SF2">
    <property type="entry name" value="HYBRID SIGNAL TRANSDUCTION HISTIDINE KINASE C"/>
    <property type="match status" value="1"/>
</dbReference>
<feature type="chain" id="PRO_5043419908" description="histidine kinase" evidence="14">
    <location>
        <begin position="21"/>
        <end position="1345"/>
    </location>
</feature>
<dbReference type="Gene3D" id="2.130.10.10">
    <property type="entry name" value="YVTN repeat-like/Quinoprotein amine dehydrogenase"/>
    <property type="match status" value="2"/>
</dbReference>
<dbReference type="Gene3D" id="2.60.40.10">
    <property type="entry name" value="Immunoglobulins"/>
    <property type="match status" value="1"/>
</dbReference>
<evidence type="ECO:0000256" key="2">
    <source>
        <dbReference type="ARBA" id="ARBA00012438"/>
    </source>
</evidence>
<sequence length="1345" mass="152493">MKNTCLLFLLLLSICLPSRAADNYMFKYFDVGSGLSNNSVYAILKDSKGFLWLATESGLNRYDGYDFSVYRSVEGDSLTLPDNFISDIVEADDYRFWVKTSQGYVLYDGKTDRFYRDRRAFMKRIGSRGEIAEVYVDRSKKYTWLCVLGEGCYVLASETDECRFFSFEKNGLPAGGLSDIGESKAGILLVYDNGLLVCVNPETLEVLWKREDICRQIGDGRFESFSLFVDHSDDIWLYSALGLWCYRSTLQSFDNEVPERLRPYGGFVHAIAQDASGKIWLGMDNQGILIYDKETGECRQVLASGTRERSLPHNTIYSLLADSKGVMWIGTYKKGIACYAESMYKFALLPIGDITNIAETPSGEWLLGTNDNGLIVWNPRQHTQKNFNSDNGNFESDAIVSILVARDGKVWVGTFRGGLVCIDGSRTTVYRKTDSSDGLADDSIWYLQEDADGRIWIATLSNGLQCLNPGTGKFDTYRQDNSGLKDNHLSALCLWDTQTLLIGCATEGIQVMDLSTRRIRPLEGLGRVSVNELYKDSREWLWVAAREGLTAFDYKRGKVITLPQMPELTGKPVSAIAEDTSGNIWITVSNRIINIKVLRDNQGYSFETREYDNNDGLQTSDFNLRAMKRLQDGTILAGGLYGLNSFNPERMHYNRLVPKVLFTSLQLMNEPVSVGKEYDGKVILEQSLNFVREVNLAYHQHIFKVSFTTDNLILPEKTQFIYQLEGFHKEWVTLPKGEHGVTFTSLTPGDYVLKVKAVNSDGYASTDIAELRIVVHPPFWLSVWAFIFYTILVLGILVWIYSAILKREREKFRMKQIEQEAAKNEEINNMKFRFFTNISHELRTPLTLIIAPLEEILKETQDATKRKRLLLMYRNAQRLLMLVNQLLDFRKGEMNGHRLSLTEGDIVGYIHGVCDSFVLMADRKQIRFSFFSVMDRFPMAFDADKVGKVVMNLLSNAFKYTPEGGCVTVSLEHLADAEEFLEIKVADTGIGISDEDKKHIFDRFYQTEHKGMEEATGTGIGLSLVRDFVTLHEGTVEVFDNGGTGTVFVVRLPVKHVDVAASLPVVPEMFDEGTSSSEDTGQVETERGRFPLLLVVDDNPDFREFMSATLGLQYRIRTASNGKEAWEMMQENELPDLVVSDVMMPEMDGNALCRLIKETERTSHIPVILLTAKQTIDSQLEGLQTGADDYVTKPFNTDILILRIQKLIQRNRSHHPEAGTGRAVIDPEPSTIAITSLDEKLIEKAVKYVEDNMSRSDLSVEELSRELGMSRVHLYKRLLQITGKTPIEFIRVIRLKRAAQLLRESQLHVSEVAFEVGFNNPKYFSRYFKEEFGVLPSVYQEKEGK</sequence>
<feature type="transmembrane region" description="Helical" evidence="13">
    <location>
        <begin position="779"/>
        <end position="805"/>
    </location>
</feature>
<dbReference type="InterPro" id="IPR011006">
    <property type="entry name" value="CheY-like_superfamily"/>
</dbReference>
<dbReference type="Gene3D" id="3.30.565.10">
    <property type="entry name" value="Histidine kinase-like ATPase, C-terminal domain"/>
    <property type="match status" value="1"/>
</dbReference>
<dbReference type="PROSITE" id="PS50109">
    <property type="entry name" value="HIS_KIN"/>
    <property type="match status" value="1"/>
</dbReference>
<evidence type="ECO:0000256" key="3">
    <source>
        <dbReference type="ARBA" id="ARBA00022553"/>
    </source>
</evidence>
<dbReference type="InterPro" id="IPR009057">
    <property type="entry name" value="Homeodomain-like_sf"/>
</dbReference>
<dbReference type="InterPro" id="IPR003661">
    <property type="entry name" value="HisK_dim/P_dom"/>
</dbReference>
<evidence type="ECO:0000256" key="11">
    <source>
        <dbReference type="ARBA" id="ARBA00023163"/>
    </source>
</evidence>
<feature type="modified residue" description="4-aspartylphosphate" evidence="12">
    <location>
        <position position="1141"/>
    </location>
</feature>
<dbReference type="GO" id="GO:0003700">
    <property type="term" value="F:DNA-binding transcription factor activity"/>
    <property type="evidence" value="ECO:0007669"/>
    <property type="project" value="InterPro"/>
</dbReference>
<feature type="domain" description="Histidine kinase" evidence="16">
    <location>
        <begin position="837"/>
        <end position="1056"/>
    </location>
</feature>
<keyword evidence="11" id="KW-0804">Transcription</keyword>
<keyword evidence="4" id="KW-0808">Transferase</keyword>
<dbReference type="InterPro" id="IPR011110">
    <property type="entry name" value="Reg_prop"/>
</dbReference>
<dbReference type="RefSeq" id="WP_258335860.1">
    <property type="nucleotide sequence ID" value="NZ_JANRHJ010000010.1"/>
</dbReference>
<dbReference type="Proteomes" id="UP001204579">
    <property type="component" value="Unassembled WGS sequence"/>
</dbReference>
<dbReference type="SUPFAM" id="SSF55874">
    <property type="entry name" value="ATPase domain of HSP90 chaperone/DNA topoisomerase II/histidine kinase"/>
    <property type="match status" value="1"/>
</dbReference>
<dbReference type="CDD" id="cd00082">
    <property type="entry name" value="HisKA"/>
    <property type="match status" value="1"/>
</dbReference>
<dbReference type="SUPFAM" id="SSF47384">
    <property type="entry name" value="Homodimeric domain of signal transducing histidine kinase"/>
    <property type="match status" value="1"/>
</dbReference>
<evidence type="ECO:0000313" key="19">
    <source>
        <dbReference type="Proteomes" id="UP001204579"/>
    </source>
</evidence>
<dbReference type="Gene3D" id="1.10.287.130">
    <property type="match status" value="1"/>
</dbReference>
<dbReference type="EC" id="2.7.13.3" evidence="2"/>
<dbReference type="InterPro" id="IPR003594">
    <property type="entry name" value="HATPase_dom"/>
</dbReference>
<dbReference type="Pfam" id="PF07495">
    <property type="entry name" value="Y_Y_Y"/>
    <property type="match status" value="1"/>
</dbReference>
<evidence type="ECO:0000256" key="4">
    <source>
        <dbReference type="ARBA" id="ARBA00022679"/>
    </source>
</evidence>
<dbReference type="Gene3D" id="1.10.10.60">
    <property type="entry name" value="Homeodomain-like"/>
    <property type="match status" value="2"/>
</dbReference>
<keyword evidence="6" id="KW-0418">Kinase</keyword>
<dbReference type="InterPro" id="IPR018060">
    <property type="entry name" value="HTH_AraC"/>
</dbReference>
<keyword evidence="10" id="KW-0238">DNA-binding</keyword>
<dbReference type="Pfam" id="PF02518">
    <property type="entry name" value="HATPase_c"/>
    <property type="match status" value="1"/>
</dbReference>
<dbReference type="SMART" id="SM00387">
    <property type="entry name" value="HATPase_c"/>
    <property type="match status" value="1"/>
</dbReference>
<name>A0AAW5N0F8_9BACT</name>
<keyword evidence="19" id="KW-1185">Reference proteome</keyword>
<evidence type="ECO:0000256" key="1">
    <source>
        <dbReference type="ARBA" id="ARBA00000085"/>
    </source>
</evidence>
<dbReference type="InterPro" id="IPR005467">
    <property type="entry name" value="His_kinase_dom"/>
</dbReference>
<accession>A0AAW5N0F8</accession>
<dbReference type="EMBL" id="JANRHJ010000010">
    <property type="protein sequence ID" value="MCR8874236.1"/>
    <property type="molecule type" value="Genomic_DNA"/>
</dbReference>
<organism evidence="18 19">
    <name type="scientific">Phocaeicola barnesiae</name>
    <dbReference type="NCBI Taxonomy" id="376804"/>
    <lineage>
        <taxon>Bacteria</taxon>
        <taxon>Pseudomonadati</taxon>
        <taxon>Bacteroidota</taxon>
        <taxon>Bacteroidia</taxon>
        <taxon>Bacteroidales</taxon>
        <taxon>Bacteroidaceae</taxon>
        <taxon>Phocaeicola</taxon>
    </lineage>
</organism>
<dbReference type="InterPro" id="IPR036890">
    <property type="entry name" value="HATPase_C_sf"/>
</dbReference>
<dbReference type="PROSITE" id="PS00041">
    <property type="entry name" value="HTH_ARAC_FAMILY_1"/>
    <property type="match status" value="1"/>
</dbReference>
<evidence type="ECO:0000256" key="12">
    <source>
        <dbReference type="PROSITE-ProRule" id="PRU00169"/>
    </source>
</evidence>
<keyword evidence="5" id="KW-0547">Nucleotide-binding</keyword>
<keyword evidence="8" id="KW-0902">Two-component regulatory system</keyword>
<dbReference type="InterPro" id="IPR004358">
    <property type="entry name" value="Sig_transdc_His_kin-like_C"/>
</dbReference>
<dbReference type="InterPro" id="IPR013783">
    <property type="entry name" value="Ig-like_fold"/>
</dbReference>